<dbReference type="InterPro" id="IPR019986">
    <property type="entry name" value="YloV-like"/>
</dbReference>
<feature type="domain" description="DhaL" evidence="1">
    <location>
        <begin position="9"/>
        <end position="201"/>
    </location>
</feature>
<organism evidence="2 3">
    <name type="scientific">Cohnella xylanilytica</name>
    <dbReference type="NCBI Taxonomy" id="557555"/>
    <lineage>
        <taxon>Bacteria</taxon>
        <taxon>Bacillati</taxon>
        <taxon>Bacillota</taxon>
        <taxon>Bacilli</taxon>
        <taxon>Bacillales</taxon>
        <taxon>Paenibacillaceae</taxon>
        <taxon>Cohnella</taxon>
    </lineage>
</organism>
<dbReference type="GO" id="GO:0004371">
    <property type="term" value="F:glycerone kinase activity"/>
    <property type="evidence" value="ECO:0007669"/>
    <property type="project" value="InterPro"/>
</dbReference>
<dbReference type="NCBIfam" id="TIGR03599">
    <property type="entry name" value="YloV"/>
    <property type="match status" value="1"/>
</dbReference>
<accession>A0A841TY13</accession>
<name>A0A841TY13_9BACL</name>
<dbReference type="SUPFAM" id="SSF101473">
    <property type="entry name" value="DhaL-like"/>
    <property type="match status" value="1"/>
</dbReference>
<proteinExistence type="predicted"/>
<dbReference type="InterPro" id="IPR004007">
    <property type="entry name" value="DhaL_dom"/>
</dbReference>
<dbReference type="InterPro" id="IPR036117">
    <property type="entry name" value="DhaL_dom_sf"/>
</dbReference>
<reference evidence="2 3" key="1">
    <citation type="submission" date="2020-08" db="EMBL/GenBank/DDBJ databases">
        <title>Cohnella phylogeny.</title>
        <authorList>
            <person name="Dunlap C."/>
        </authorList>
    </citation>
    <scope>NUCLEOTIDE SEQUENCE [LARGE SCALE GENOMIC DNA]</scope>
    <source>
        <strain evidence="2 3">DSM 25239</strain>
    </source>
</reference>
<dbReference type="GO" id="GO:0006071">
    <property type="term" value="P:glycerol metabolic process"/>
    <property type="evidence" value="ECO:0007669"/>
    <property type="project" value="InterPro"/>
</dbReference>
<dbReference type="Pfam" id="PF02734">
    <property type="entry name" value="Dak2"/>
    <property type="match status" value="1"/>
</dbReference>
<dbReference type="InterPro" id="IPR033470">
    <property type="entry name" value="FakA-like_C"/>
</dbReference>
<dbReference type="PANTHER" id="PTHR33434:SF4">
    <property type="entry name" value="PHOSPHATASE PROTEIN"/>
    <property type="match status" value="1"/>
</dbReference>
<protein>
    <submittedName>
        <fullName evidence="2">DAK2 domain-containing protein</fullName>
    </submittedName>
</protein>
<dbReference type="Pfam" id="PF21645">
    <property type="entry name" value="FakA-like_M"/>
    <property type="match status" value="1"/>
</dbReference>
<keyword evidence="3" id="KW-1185">Reference proteome</keyword>
<comment type="caution">
    <text evidence="2">The sequence shown here is derived from an EMBL/GenBank/DDBJ whole genome shotgun (WGS) entry which is preliminary data.</text>
</comment>
<dbReference type="EMBL" id="JACJVR010000064">
    <property type="protein sequence ID" value="MBB6693115.1"/>
    <property type="molecule type" value="Genomic_DNA"/>
</dbReference>
<dbReference type="InterPro" id="IPR050270">
    <property type="entry name" value="DegV_domain_contain"/>
</dbReference>
<dbReference type="PROSITE" id="PS51480">
    <property type="entry name" value="DHAL"/>
    <property type="match status" value="1"/>
</dbReference>
<dbReference type="AlphaFoldDB" id="A0A841TY13"/>
<gene>
    <name evidence="2" type="ORF">H7B90_17050</name>
</gene>
<evidence type="ECO:0000259" key="1">
    <source>
        <dbReference type="PROSITE" id="PS51480"/>
    </source>
</evidence>
<sequence length="631" mass="66415">MSKRSLNAAEWTAMVMAGADRLAKHQDRVNELNVFPVPDGDTGTNMNMTMSAGAAELNHKPTDEVGRAAEVLAKGLLMGARGNSGVILSQLFRGFSRSVAGLRELTVPAFAAALQQGVDTAYKSVAKPVEGTILTVAREAARQGTAASRRTADLAEWMNEVLAKAAETLSRTPEMLPVLKQVGVVDSGGQGLVYIYEGFADYLASAEGIGAGAGGYSPYETPASRPSPGAAPSAANAASAAASPVPAASAADSNAGRSAQSRLATESIRFPYDMEFFIRRDSLAGKAPFPEAAFRRTLEKDGDSVILIDDGDIVKVHVHSRRPGDVLNAAIVYGELTELRILNMQDQHRELLREKPGAGPAAVLPKPYEGESLGLEAASGLPAAVAQAEEPAASAASIREPAPANPYAYEMAPFGIVAVSVGKGNEELLRSLGVDAVISGGQSMNPSTEDLVKAIGTLAVEHVFILPNNPNIQMAAKQAAELAERPATVIPSTSIPQGMAALLAFREEDSAEANAERMLKAIERVSTGQLTKAVRDTRIDGLDIKDGQYIGILNKAIVAAEDGVEEAARTLLAKMMEAGDELVMILTGEGADPACTGALLAWLDEKYPEAEVEVHEGGQPLYPYWFMVEQN</sequence>
<dbReference type="Pfam" id="PF13684">
    <property type="entry name" value="FakA-like_C"/>
    <property type="match status" value="1"/>
</dbReference>
<dbReference type="RefSeq" id="WP_185137089.1">
    <property type="nucleotide sequence ID" value="NZ_BORM01000002.1"/>
</dbReference>
<dbReference type="SMART" id="SM01120">
    <property type="entry name" value="Dak2"/>
    <property type="match status" value="1"/>
</dbReference>
<dbReference type="InterPro" id="IPR048394">
    <property type="entry name" value="FakA-like_M"/>
</dbReference>
<evidence type="ECO:0000313" key="3">
    <source>
        <dbReference type="Proteomes" id="UP000553776"/>
    </source>
</evidence>
<dbReference type="PANTHER" id="PTHR33434">
    <property type="entry name" value="DEGV DOMAIN-CONTAINING PROTEIN DR_1986-RELATED"/>
    <property type="match status" value="1"/>
</dbReference>
<dbReference type="Proteomes" id="UP000553776">
    <property type="component" value="Unassembled WGS sequence"/>
</dbReference>
<evidence type="ECO:0000313" key="2">
    <source>
        <dbReference type="EMBL" id="MBB6693115.1"/>
    </source>
</evidence>
<dbReference type="Gene3D" id="1.25.40.340">
    <property type="match status" value="1"/>
</dbReference>
<dbReference type="SMART" id="SM01121">
    <property type="entry name" value="Dak1_2"/>
    <property type="match status" value="1"/>
</dbReference>